<evidence type="ECO:0000256" key="3">
    <source>
        <dbReference type="ARBA" id="ARBA00007809"/>
    </source>
</evidence>
<protein>
    <recommendedName>
        <fullName evidence="4">Sugar transporter SWEET1</fullName>
    </recommendedName>
</protein>
<keyword evidence="8 13" id="KW-0812">Transmembrane</keyword>
<reference evidence="14" key="1">
    <citation type="submission" date="2021-01" db="EMBL/GenBank/DDBJ databases">
        <authorList>
            <person name="Corre E."/>
            <person name="Pelletier E."/>
            <person name="Niang G."/>
            <person name="Scheremetjew M."/>
            <person name="Finn R."/>
            <person name="Kale V."/>
            <person name="Holt S."/>
            <person name="Cochrane G."/>
            <person name="Meng A."/>
            <person name="Brown T."/>
            <person name="Cohen L."/>
        </authorList>
    </citation>
    <scope>NUCLEOTIDE SEQUENCE</scope>
    <source>
        <strain evidence="14">308</strain>
    </source>
</reference>
<dbReference type="GO" id="GO:0000139">
    <property type="term" value="C:Golgi membrane"/>
    <property type="evidence" value="ECO:0007669"/>
    <property type="project" value="UniProtKB-SubCell"/>
</dbReference>
<keyword evidence="6" id="KW-1003">Cell membrane</keyword>
<gene>
    <name evidence="14" type="ORF">CHYS00102_LOCUS25045</name>
</gene>
<comment type="subcellular location">
    <subcellularLocation>
        <location evidence="1">Cell membrane</location>
        <topology evidence="1">Multi-pass membrane protein</topology>
    </subcellularLocation>
    <subcellularLocation>
        <location evidence="2">Golgi apparatus membrane</location>
        <topology evidence="2">Multi-pass membrane protein</topology>
    </subcellularLocation>
</comment>
<feature type="transmembrane region" description="Helical" evidence="13">
    <location>
        <begin position="87"/>
        <end position="105"/>
    </location>
</feature>
<evidence type="ECO:0000256" key="4">
    <source>
        <dbReference type="ARBA" id="ARBA00021741"/>
    </source>
</evidence>
<evidence type="ECO:0000256" key="9">
    <source>
        <dbReference type="ARBA" id="ARBA00022737"/>
    </source>
</evidence>
<keyword evidence="5" id="KW-0813">Transport</keyword>
<feature type="transmembrane region" description="Helical" evidence="13">
    <location>
        <begin position="56"/>
        <end position="75"/>
    </location>
</feature>
<name>A0A7S1BUX8_9STRA</name>
<keyword evidence="9" id="KW-0677">Repeat</keyword>
<feature type="transmembrane region" description="Helical" evidence="13">
    <location>
        <begin position="31"/>
        <end position="50"/>
    </location>
</feature>
<dbReference type="EMBL" id="HBFR01034303">
    <property type="protein sequence ID" value="CAD8897831.1"/>
    <property type="molecule type" value="Transcribed_RNA"/>
</dbReference>
<evidence type="ECO:0000256" key="13">
    <source>
        <dbReference type="SAM" id="Phobius"/>
    </source>
</evidence>
<accession>A0A7S1BUX8</accession>
<evidence type="ECO:0000256" key="2">
    <source>
        <dbReference type="ARBA" id="ARBA00004653"/>
    </source>
</evidence>
<evidence type="ECO:0000313" key="14">
    <source>
        <dbReference type="EMBL" id="CAD8897831.1"/>
    </source>
</evidence>
<evidence type="ECO:0000256" key="1">
    <source>
        <dbReference type="ARBA" id="ARBA00004651"/>
    </source>
</evidence>
<dbReference type="Gene3D" id="1.20.1280.290">
    <property type="match status" value="2"/>
</dbReference>
<sequence>MAPITSIVVMGAPLPTMMEIRRSQSVGCLPLLPYTAMSINAFSWIIYGLLKENINVWGTNLFGLIFSLYYMAEYCRFHSNPVVMNRHVQLTMITMMLITALAIILPKTTAEKIIGTASVFFCIIMYAGPLATIKLVIQTKSAQSIPPSFTAACLVNCSLWISYGMDIRDFLIWSPNVLGLFFSTAQLGLICVYGLEKSTAVKGSFSSKEDVLGKESV</sequence>
<comment type="similarity">
    <text evidence="3">Belongs to the SWEET sugar transporter family.</text>
</comment>
<evidence type="ECO:0000256" key="7">
    <source>
        <dbReference type="ARBA" id="ARBA00022597"/>
    </source>
</evidence>
<dbReference type="PANTHER" id="PTHR10791">
    <property type="entry name" value="RAG1-ACTIVATING PROTEIN 1"/>
    <property type="match status" value="1"/>
</dbReference>
<dbReference type="GO" id="GO:0005886">
    <property type="term" value="C:plasma membrane"/>
    <property type="evidence" value="ECO:0007669"/>
    <property type="project" value="UniProtKB-SubCell"/>
</dbReference>
<evidence type="ECO:0000256" key="8">
    <source>
        <dbReference type="ARBA" id="ARBA00022692"/>
    </source>
</evidence>
<evidence type="ECO:0000256" key="5">
    <source>
        <dbReference type="ARBA" id="ARBA00022448"/>
    </source>
</evidence>
<dbReference type="FunFam" id="1.20.1280.290:FF:000007">
    <property type="entry name" value="Bidirectional sugar transporter SWEET7"/>
    <property type="match status" value="1"/>
</dbReference>
<dbReference type="PANTHER" id="PTHR10791:SF30">
    <property type="entry name" value="SUGAR TRANSPORTER SWEET1"/>
    <property type="match status" value="1"/>
</dbReference>
<keyword evidence="12 13" id="KW-0472">Membrane</keyword>
<keyword evidence="10 13" id="KW-1133">Transmembrane helix</keyword>
<feature type="transmembrane region" description="Helical" evidence="13">
    <location>
        <begin position="117"/>
        <end position="137"/>
    </location>
</feature>
<dbReference type="FunFam" id="1.20.1280.290:FF:000004">
    <property type="entry name" value="Sugar transporter SWEET"/>
    <property type="match status" value="1"/>
</dbReference>
<dbReference type="AlphaFoldDB" id="A0A7S1BUX8"/>
<evidence type="ECO:0000256" key="6">
    <source>
        <dbReference type="ARBA" id="ARBA00022475"/>
    </source>
</evidence>
<dbReference type="InterPro" id="IPR004316">
    <property type="entry name" value="SWEET_rpt"/>
</dbReference>
<dbReference type="InterPro" id="IPR047664">
    <property type="entry name" value="SWEET"/>
</dbReference>
<proteinExistence type="inferred from homology"/>
<keyword evidence="11" id="KW-0333">Golgi apparatus</keyword>
<feature type="transmembrane region" description="Helical" evidence="13">
    <location>
        <begin position="149"/>
        <end position="165"/>
    </location>
</feature>
<evidence type="ECO:0000256" key="11">
    <source>
        <dbReference type="ARBA" id="ARBA00023034"/>
    </source>
</evidence>
<evidence type="ECO:0000256" key="10">
    <source>
        <dbReference type="ARBA" id="ARBA00022989"/>
    </source>
</evidence>
<feature type="transmembrane region" description="Helical" evidence="13">
    <location>
        <begin position="177"/>
        <end position="195"/>
    </location>
</feature>
<dbReference type="GO" id="GO:0051119">
    <property type="term" value="F:sugar transmembrane transporter activity"/>
    <property type="evidence" value="ECO:0007669"/>
    <property type="project" value="InterPro"/>
</dbReference>
<organism evidence="14">
    <name type="scientific">Corethron hystrix</name>
    <dbReference type="NCBI Taxonomy" id="216773"/>
    <lineage>
        <taxon>Eukaryota</taxon>
        <taxon>Sar</taxon>
        <taxon>Stramenopiles</taxon>
        <taxon>Ochrophyta</taxon>
        <taxon>Bacillariophyta</taxon>
        <taxon>Coscinodiscophyceae</taxon>
        <taxon>Corethrophycidae</taxon>
        <taxon>Corethrales</taxon>
        <taxon>Corethraceae</taxon>
        <taxon>Corethron</taxon>
    </lineage>
</organism>
<dbReference type="Pfam" id="PF03083">
    <property type="entry name" value="MtN3_slv"/>
    <property type="match status" value="2"/>
</dbReference>
<keyword evidence="7" id="KW-0762">Sugar transport</keyword>
<evidence type="ECO:0000256" key="12">
    <source>
        <dbReference type="ARBA" id="ARBA00023136"/>
    </source>
</evidence>